<sequence>ERPPRPRRPGPLRGAPARLPPLGRAGGGAAVDPAPRRRRGGRAARRLRGRRRPGGPRRGEGDGGV</sequence>
<reference evidence="2" key="1">
    <citation type="submission" date="2020-02" db="EMBL/GenBank/DDBJ databases">
        <authorList>
            <person name="Meier V. D."/>
        </authorList>
    </citation>
    <scope>NUCLEOTIDE SEQUENCE</scope>
    <source>
        <strain evidence="2">AVDCRST_MAG25</strain>
    </source>
</reference>
<feature type="compositionally biased region" description="Low complexity" evidence="1">
    <location>
        <begin position="11"/>
        <end position="23"/>
    </location>
</feature>
<gene>
    <name evidence="2" type="ORF">AVDCRST_MAG25-1838</name>
</gene>
<feature type="non-terminal residue" evidence="2">
    <location>
        <position position="1"/>
    </location>
</feature>
<name>A0A6J4RH84_9ACTN</name>
<dbReference type="EMBL" id="CADCVI010000110">
    <property type="protein sequence ID" value="CAA9468766.1"/>
    <property type="molecule type" value="Genomic_DNA"/>
</dbReference>
<feature type="non-terminal residue" evidence="2">
    <location>
        <position position="65"/>
    </location>
</feature>
<proteinExistence type="predicted"/>
<feature type="compositionally biased region" description="Basic residues" evidence="1">
    <location>
        <begin position="36"/>
        <end position="55"/>
    </location>
</feature>
<evidence type="ECO:0000313" key="2">
    <source>
        <dbReference type="EMBL" id="CAA9468766.1"/>
    </source>
</evidence>
<protein>
    <submittedName>
        <fullName evidence="2">Uncharacterized protein</fullName>
    </submittedName>
</protein>
<feature type="region of interest" description="Disordered" evidence="1">
    <location>
        <begin position="1"/>
        <end position="65"/>
    </location>
</feature>
<organism evidence="2">
    <name type="scientific">uncultured Rubrobacteraceae bacterium</name>
    <dbReference type="NCBI Taxonomy" id="349277"/>
    <lineage>
        <taxon>Bacteria</taxon>
        <taxon>Bacillati</taxon>
        <taxon>Actinomycetota</taxon>
        <taxon>Rubrobacteria</taxon>
        <taxon>Rubrobacterales</taxon>
        <taxon>Rubrobacteraceae</taxon>
        <taxon>environmental samples</taxon>
    </lineage>
</organism>
<evidence type="ECO:0000256" key="1">
    <source>
        <dbReference type="SAM" id="MobiDB-lite"/>
    </source>
</evidence>
<accession>A0A6J4RH84</accession>
<dbReference type="AlphaFoldDB" id="A0A6J4RH84"/>
<feature type="compositionally biased region" description="Basic residues" evidence="1">
    <location>
        <begin position="1"/>
        <end position="10"/>
    </location>
</feature>